<gene>
    <name evidence="4" type="ORF">F5544_07790</name>
</gene>
<proteinExistence type="predicted"/>
<dbReference type="PANTHER" id="PTHR13789">
    <property type="entry name" value="MONOOXYGENASE"/>
    <property type="match status" value="1"/>
</dbReference>
<dbReference type="PRINTS" id="PR00420">
    <property type="entry name" value="RNGMNOXGNASE"/>
</dbReference>
<dbReference type="PANTHER" id="PTHR13789:SF309">
    <property type="entry name" value="PUTATIVE (AFU_ORTHOLOGUE AFUA_6G14510)-RELATED"/>
    <property type="match status" value="1"/>
</dbReference>
<organism evidence="4 5">
    <name type="scientific">Nocardia arthritidis</name>
    <dbReference type="NCBI Taxonomy" id="228602"/>
    <lineage>
        <taxon>Bacteria</taxon>
        <taxon>Bacillati</taxon>
        <taxon>Actinomycetota</taxon>
        <taxon>Actinomycetes</taxon>
        <taxon>Mycobacteriales</taxon>
        <taxon>Nocardiaceae</taxon>
        <taxon>Nocardia</taxon>
    </lineage>
</organism>
<dbReference type="Proteomes" id="UP000503540">
    <property type="component" value="Chromosome"/>
</dbReference>
<protein>
    <submittedName>
        <fullName evidence="4">FAD-dependent monooxygenase</fullName>
    </submittedName>
</protein>
<dbReference type="InterPro" id="IPR002938">
    <property type="entry name" value="FAD-bd"/>
</dbReference>
<sequence>MSKTRSAIVIGGGIAGPVTATALHKAGIEARIYESYPHESLGVGGGLGLAANGIAALDVIGAGEAFRAVSEPARRQFMVLGGKQIELPPVDGIEPLRSVTRSDLYRVLHERAADAGVPIEYGKRIEGVEEHDARVTAHFTDGSTATADVLIGADGIHSTVRTLIDPQAPGPNYTGMLAFGAAVDVDVDVEPESMYFVFGKKAYYLYWSTADGKIVWAVNLPHREYLTLAQANAKPAEHWLRLIREFYGDDTPGGEFARATTAENLITIGGLHIMPSVPHWYRGRMALVGDAVHAPSNSTGQGASLAIESAVQLARCLRDLPDAASAFAAYERLRRGRVEKIAARGAQVNHQKTMGPIARMVMPKVMPIMMRMASVQKVTRDEQNYRIDWDAPVQRELAA</sequence>
<dbReference type="KEGG" id="nah:F5544_07790"/>
<dbReference type="GO" id="GO:0004497">
    <property type="term" value="F:monooxygenase activity"/>
    <property type="evidence" value="ECO:0007669"/>
    <property type="project" value="UniProtKB-KW"/>
</dbReference>
<name>A0A6G9Y8L3_9NOCA</name>
<reference evidence="4 5" key="1">
    <citation type="journal article" date="2019" name="ACS Chem. Biol.">
        <title>Identification and Mobilization of a Cryptic Antibiotic Biosynthesis Gene Locus from a Human-Pathogenic Nocardia Isolate.</title>
        <authorList>
            <person name="Herisse M."/>
            <person name="Ishida K."/>
            <person name="Porter J.L."/>
            <person name="Howden B."/>
            <person name="Hertweck C."/>
            <person name="Stinear T.P."/>
            <person name="Pidot S.J."/>
        </authorList>
    </citation>
    <scope>NUCLEOTIDE SEQUENCE [LARGE SCALE GENOMIC DNA]</scope>
    <source>
        <strain evidence="4 5">AUSMDU00012717</strain>
    </source>
</reference>
<dbReference type="InterPro" id="IPR036188">
    <property type="entry name" value="FAD/NAD-bd_sf"/>
</dbReference>
<dbReference type="EMBL" id="CP046172">
    <property type="protein sequence ID" value="QIS09460.1"/>
    <property type="molecule type" value="Genomic_DNA"/>
</dbReference>
<accession>A0A6G9Y8L3</accession>
<evidence type="ECO:0000313" key="5">
    <source>
        <dbReference type="Proteomes" id="UP000503540"/>
    </source>
</evidence>
<evidence type="ECO:0000256" key="2">
    <source>
        <dbReference type="ARBA" id="ARBA00023033"/>
    </source>
</evidence>
<feature type="domain" description="FAD-binding" evidence="3">
    <location>
        <begin position="7"/>
        <end position="341"/>
    </location>
</feature>
<keyword evidence="2 4" id="KW-0503">Monooxygenase</keyword>
<dbReference type="RefSeq" id="WP_167472563.1">
    <property type="nucleotide sequence ID" value="NZ_CP046172.1"/>
</dbReference>
<dbReference type="AlphaFoldDB" id="A0A6G9Y8L3"/>
<evidence type="ECO:0000313" key="4">
    <source>
        <dbReference type="EMBL" id="QIS09460.1"/>
    </source>
</evidence>
<keyword evidence="1" id="KW-0560">Oxidoreductase</keyword>
<keyword evidence="5" id="KW-1185">Reference proteome</keyword>
<evidence type="ECO:0000256" key="1">
    <source>
        <dbReference type="ARBA" id="ARBA00023002"/>
    </source>
</evidence>
<evidence type="ECO:0000259" key="3">
    <source>
        <dbReference type="Pfam" id="PF01494"/>
    </source>
</evidence>
<dbReference type="Pfam" id="PF01494">
    <property type="entry name" value="FAD_binding_3"/>
    <property type="match status" value="1"/>
</dbReference>
<dbReference type="Gene3D" id="3.50.50.60">
    <property type="entry name" value="FAD/NAD(P)-binding domain"/>
    <property type="match status" value="1"/>
</dbReference>
<dbReference type="SUPFAM" id="SSF51905">
    <property type="entry name" value="FAD/NAD(P)-binding domain"/>
    <property type="match status" value="1"/>
</dbReference>
<dbReference type="InterPro" id="IPR050493">
    <property type="entry name" value="FAD-dep_Monooxygenase_BioMet"/>
</dbReference>
<dbReference type="GO" id="GO:0071949">
    <property type="term" value="F:FAD binding"/>
    <property type="evidence" value="ECO:0007669"/>
    <property type="project" value="InterPro"/>
</dbReference>